<evidence type="ECO:0000256" key="1">
    <source>
        <dbReference type="ARBA" id="ARBA00004123"/>
    </source>
</evidence>
<keyword evidence="3 4" id="KW-0539">Nucleus</keyword>
<dbReference type="PIRSF" id="PIRSF000779">
    <property type="entry name" value="RNA_pol_Rpb8"/>
    <property type="match status" value="1"/>
</dbReference>
<dbReference type="SMART" id="SM00658">
    <property type="entry name" value="RPOL8c"/>
    <property type="match status" value="1"/>
</dbReference>
<dbReference type="GO" id="GO:0005665">
    <property type="term" value="C:RNA polymerase II, core complex"/>
    <property type="evidence" value="ECO:0007669"/>
    <property type="project" value="UniProtKB-UniRule"/>
</dbReference>
<comment type="subcellular location">
    <subcellularLocation>
        <location evidence="1">Nucleus</location>
    </subcellularLocation>
</comment>
<comment type="similarity">
    <text evidence="2 4">Belongs to the eukaryotic RPB8 RNA polymerase subunit family.</text>
</comment>
<protein>
    <recommendedName>
        <fullName evidence="4">DNA-directed RNA polymerases I, II, and III subunit RPABC3</fullName>
    </recommendedName>
</protein>
<evidence type="ECO:0000256" key="4">
    <source>
        <dbReference type="PIRNR" id="PIRNR000779"/>
    </source>
</evidence>
<dbReference type="AlphaFoldDB" id="A0A146KCZ6"/>
<evidence type="ECO:0000256" key="2">
    <source>
        <dbReference type="ARBA" id="ARBA00008912"/>
    </source>
</evidence>
<dbReference type="GO" id="GO:0006351">
    <property type="term" value="P:DNA-templated transcription"/>
    <property type="evidence" value="ECO:0007669"/>
    <property type="project" value="UniProtKB-UniRule"/>
</dbReference>
<accession>A0A146KCZ6</accession>
<gene>
    <name evidence="5" type="ORF">TPC1_12629</name>
</gene>
<dbReference type="Pfam" id="PF03870">
    <property type="entry name" value="RNA_pol_Rpb8"/>
    <property type="match status" value="1"/>
</dbReference>
<dbReference type="GO" id="GO:0005666">
    <property type="term" value="C:RNA polymerase III complex"/>
    <property type="evidence" value="ECO:0007669"/>
    <property type="project" value="TreeGrafter"/>
</dbReference>
<proteinExistence type="inferred from homology"/>
<organism evidence="5">
    <name type="scientific">Trepomonas sp. PC1</name>
    <dbReference type="NCBI Taxonomy" id="1076344"/>
    <lineage>
        <taxon>Eukaryota</taxon>
        <taxon>Metamonada</taxon>
        <taxon>Diplomonadida</taxon>
        <taxon>Hexamitidae</taxon>
        <taxon>Hexamitinae</taxon>
        <taxon>Trepomonas</taxon>
    </lineage>
</organism>
<dbReference type="PANTHER" id="PTHR10917">
    <property type="entry name" value="DNA-DIRECTED RNA POLYMERASES I, II, AND III SUBUNIT RPABC3"/>
    <property type="match status" value="1"/>
</dbReference>
<dbReference type="Gene3D" id="2.40.50.140">
    <property type="entry name" value="Nucleic acid-binding proteins"/>
    <property type="match status" value="1"/>
</dbReference>
<dbReference type="SUPFAM" id="SSF50249">
    <property type="entry name" value="Nucleic acid-binding proteins"/>
    <property type="match status" value="1"/>
</dbReference>
<dbReference type="EMBL" id="GDID01001963">
    <property type="protein sequence ID" value="JAP94643.1"/>
    <property type="molecule type" value="Transcribed_RNA"/>
</dbReference>
<sequence>MENILYESRFTVQKVIDCSKEYDNLARVEMINERGQVCQLDVHNELFSQILSVGTTTDITICTKLVISSDTEMEAGTPAYNPAVAENLQKVLQTINYCMHGTVFEFQNEKNGNVQLFASFGGLILNLSEEPSELVKFKCGNAFYISSLLIIYFVTFLS</sequence>
<comment type="function">
    <text evidence="4">DNA-dependent RNA polymerase catalyzes the transcription of DNA into RNA using the four ribonucleoside triphosphates as substrates. Common component of RNA polymerases I, II and III which synthesize ribosomal RNA precursors, mRNA precursors and many functional non-coding RNAs, and small RNAs, such as 5S rRNA and tRNAs, respectively.</text>
</comment>
<dbReference type="InterPro" id="IPR005570">
    <property type="entry name" value="RPABC3"/>
</dbReference>
<dbReference type="InterPro" id="IPR012340">
    <property type="entry name" value="NA-bd_OB-fold"/>
</dbReference>
<reference evidence="5" key="1">
    <citation type="submission" date="2015-07" db="EMBL/GenBank/DDBJ databases">
        <title>Adaptation to a free-living lifestyle via gene acquisitions in the diplomonad Trepomonas sp. PC1.</title>
        <authorList>
            <person name="Xu F."/>
            <person name="Jerlstrom-Hultqvist J."/>
            <person name="Kolisko M."/>
            <person name="Simpson A.G.B."/>
            <person name="Roger A.J."/>
            <person name="Svard S.G."/>
            <person name="Andersson J.O."/>
        </authorList>
    </citation>
    <scope>NUCLEOTIDE SEQUENCE</scope>
    <source>
        <strain evidence="5">PC1</strain>
    </source>
</reference>
<evidence type="ECO:0000256" key="3">
    <source>
        <dbReference type="ARBA" id="ARBA00023242"/>
    </source>
</evidence>
<dbReference type="PANTHER" id="PTHR10917:SF0">
    <property type="entry name" value="DNA-DIRECTED RNA POLYMERASES I, II, AND III SUBUNIT RPABC3"/>
    <property type="match status" value="1"/>
</dbReference>
<evidence type="ECO:0000313" key="5">
    <source>
        <dbReference type="EMBL" id="JAP94643.1"/>
    </source>
</evidence>
<dbReference type="GO" id="GO:0003899">
    <property type="term" value="F:DNA-directed RNA polymerase activity"/>
    <property type="evidence" value="ECO:0007669"/>
    <property type="project" value="UniProtKB-UniRule"/>
</dbReference>
<name>A0A146KCZ6_9EUKA</name>
<dbReference type="GO" id="GO:0005736">
    <property type="term" value="C:RNA polymerase I complex"/>
    <property type="evidence" value="ECO:0007669"/>
    <property type="project" value="TreeGrafter"/>
</dbReference>